<keyword evidence="7" id="KW-0418">Kinase</keyword>
<evidence type="ECO:0000256" key="1">
    <source>
        <dbReference type="ARBA" id="ARBA00004192"/>
    </source>
</evidence>
<dbReference type="InterPro" id="IPR008271">
    <property type="entry name" value="Ser/Thr_kinase_AS"/>
</dbReference>
<keyword evidence="9" id="KW-1035">Host cytoplasm</keyword>
<evidence type="ECO:0000256" key="9">
    <source>
        <dbReference type="ARBA" id="ARBA00023200"/>
    </source>
</evidence>
<feature type="region of interest" description="Disordered" evidence="12">
    <location>
        <begin position="451"/>
        <end position="474"/>
    </location>
</feature>
<evidence type="ECO:0000256" key="7">
    <source>
        <dbReference type="ARBA" id="ARBA00022777"/>
    </source>
</evidence>
<dbReference type="InterPro" id="IPR000719">
    <property type="entry name" value="Prot_kinase_dom"/>
</dbReference>
<dbReference type="GO" id="GO:0030430">
    <property type="term" value="C:host cell cytoplasm"/>
    <property type="evidence" value="ECO:0007669"/>
    <property type="project" value="UniProtKB-SubCell"/>
</dbReference>
<evidence type="ECO:0000256" key="10">
    <source>
        <dbReference type="ARBA" id="ARBA00047899"/>
    </source>
</evidence>
<dbReference type="Proteomes" id="UP000005239">
    <property type="component" value="Unassembled WGS sequence"/>
</dbReference>
<reference evidence="14" key="1">
    <citation type="journal article" date="2008" name="Nat. Genet.">
        <title>The Pristionchus pacificus genome provides a unique perspective on nematode lifestyle and parasitism.</title>
        <authorList>
            <person name="Dieterich C."/>
            <person name="Clifton S.W."/>
            <person name="Schuster L.N."/>
            <person name="Chinwalla A."/>
            <person name="Delehaunty K."/>
            <person name="Dinkelacker I."/>
            <person name="Fulton L."/>
            <person name="Fulton R."/>
            <person name="Godfrey J."/>
            <person name="Minx P."/>
            <person name="Mitreva M."/>
            <person name="Roeseler W."/>
            <person name="Tian H."/>
            <person name="Witte H."/>
            <person name="Yang S.P."/>
            <person name="Wilson R.K."/>
            <person name="Sommer R.J."/>
        </authorList>
    </citation>
    <scope>NUCLEOTIDE SEQUENCE [LARGE SCALE GENOMIC DNA]</scope>
    <source>
        <strain evidence="14">PS312</strain>
    </source>
</reference>
<dbReference type="EnsemblMetazoa" id="PPA37672.1">
    <property type="protein sequence ID" value="PPA37672.1"/>
    <property type="gene ID" value="WBGene00276041"/>
</dbReference>
<keyword evidence="5" id="KW-0808">Transferase</keyword>
<comment type="subcellular location">
    <subcellularLocation>
        <location evidence="1">Host cytoplasm</location>
    </subcellularLocation>
</comment>
<evidence type="ECO:0000313" key="14">
    <source>
        <dbReference type="Proteomes" id="UP000005239"/>
    </source>
</evidence>
<dbReference type="GO" id="GO:0005524">
    <property type="term" value="F:ATP binding"/>
    <property type="evidence" value="ECO:0007669"/>
    <property type="project" value="UniProtKB-UniRule"/>
</dbReference>
<accession>A0A2A6BAT3</accession>
<organism evidence="13 14">
    <name type="scientific">Pristionchus pacificus</name>
    <name type="common">Parasitic nematode worm</name>
    <dbReference type="NCBI Taxonomy" id="54126"/>
    <lineage>
        <taxon>Eukaryota</taxon>
        <taxon>Metazoa</taxon>
        <taxon>Ecdysozoa</taxon>
        <taxon>Nematoda</taxon>
        <taxon>Chromadorea</taxon>
        <taxon>Rhabditida</taxon>
        <taxon>Rhabditina</taxon>
        <taxon>Diplogasteromorpha</taxon>
        <taxon>Diplogasteroidea</taxon>
        <taxon>Neodiplogasteridae</taxon>
        <taxon>Pristionchus</taxon>
    </lineage>
</organism>
<evidence type="ECO:0000256" key="2">
    <source>
        <dbReference type="ARBA" id="ARBA00012513"/>
    </source>
</evidence>
<reference evidence="13" key="2">
    <citation type="submission" date="2022-06" db="UniProtKB">
        <authorList>
            <consortium name="EnsemblMetazoa"/>
        </authorList>
    </citation>
    <scope>IDENTIFICATION</scope>
    <source>
        <strain evidence="13">PS312</strain>
    </source>
</reference>
<keyword evidence="4" id="KW-0723">Serine/threonine-protein kinase</keyword>
<dbReference type="SUPFAM" id="SSF56112">
    <property type="entry name" value="Protein kinase-like (PK-like)"/>
    <property type="match status" value="1"/>
</dbReference>
<evidence type="ECO:0000313" key="13">
    <source>
        <dbReference type="EnsemblMetazoa" id="PPA37672.1"/>
    </source>
</evidence>
<evidence type="ECO:0000256" key="8">
    <source>
        <dbReference type="ARBA" id="ARBA00022840"/>
    </source>
</evidence>
<comment type="catalytic activity">
    <reaction evidence="11">
        <text>L-seryl-[protein] + ATP = O-phospho-L-seryl-[protein] + ADP + H(+)</text>
        <dbReference type="Rhea" id="RHEA:17989"/>
        <dbReference type="Rhea" id="RHEA-COMP:9863"/>
        <dbReference type="Rhea" id="RHEA-COMP:11604"/>
        <dbReference type="ChEBI" id="CHEBI:15378"/>
        <dbReference type="ChEBI" id="CHEBI:29999"/>
        <dbReference type="ChEBI" id="CHEBI:30616"/>
        <dbReference type="ChEBI" id="CHEBI:83421"/>
        <dbReference type="ChEBI" id="CHEBI:456216"/>
        <dbReference type="EC" id="2.7.11.1"/>
    </reaction>
</comment>
<comment type="catalytic activity">
    <reaction evidence="10">
        <text>L-threonyl-[protein] + ATP = O-phospho-L-threonyl-[protein] + ADP + H(+)</text>
        <dbReference type="Rhea" id="RHEA:46608"/>
        <dbReference type="Rhea" id="RHEA-COMP:11060"/>
        <dbReference type="Rhea" id="RHEA-COMP:11605"/>
        <dbReference type="ChEBI" id="CHEBI:15378"/>
        <dbReference type="ChEBI" id="CHEBI:30013"/>
        <dbReference type="ChEBI" id="CHEBI:30616"/>
        <dbReference type="ChEBI" id="CHEBI:61977"/>
        <dbReference type="ChEBI" id="CHEBI:456216"/>
        <dbReference type="EC" id="2.7.11.1"/>
    </reaction>
</comment>
<dbReference type="PROSITE" id="PS50011">
    <property type="entry name" value="PROTEIN_KINASE_DOM"/>
    <property type="match status" value="1"/>
</dbReference>
<name>A0A2A6BAT3_PRIPA</name>
<gene>
    <name evidence="13" type="primary">WBGene00276041</name>
</gene>
<dbReference type="GO" id="GO:0043066">
    <property type="term" value="P:negative regulation of apoptotic process"/>
    <property type="evidence" value="ECO:0000318"/>
    <property type="project" value="GO_Central"/>
</dbReference>
<dbReference type="PROSITE" id="PS00107">
    <property type="entry name" value="PROTEIN_KINASE_ATP"/>
    <property type="match status" value="1"/>
</dbReference>
<keyword evidence="6" id="KW-0547">Nucleotide-binding</keyword>
<proteinExistence type="predicted"/>
<dbReference type="Gene3D" id="1.10.510.10">
    <property type="entry name" value="Transferase(Phosphotransferase) domain 1"/>
    <property type="match status" value="1"/>
</dbReference>
<feature type="region of interest" description="Disordered" evidence="12">
    <location>
        <begin position="492"/>
        <end position="613"/>
    </location>
</feature>
<dbReference type="GO" id="GO:0005737">
    <property type="term" value="C:cytoplasm"/>
    <property type="evidence" value="ECO:0000318"/>
    <property type="project" value="GO_Central"/>
</dbReference>
<dbReference type="Pfam" id="PF00069">
    <property type="entry name" value="Pkinase"/>
    <property type="match status" value="1"/>
</dbReference>
<feature type="compositionally biased region" description="Basic and acidic residues" evidence="12">
    <location>
        <begin position="538"/>
        <end position="548"/>
    </location>
</feature>
<dbReference type="OrthoDB" id="10252171at2759"/>
<keyword evidence="14" id="KW-1185">Reference proteome</keyword>
<evidence type="ECO:0000256" key="5">
    <source>
        <dbReference type="ARBA" id="ARBA00022679"/>
    </source>
</evidence>
<dbReference type="GO" id="GO:0007346">
    <property type="term" value="P:regulation of mitotic cell cycle"/>
    <property type="evidence" value="ECO:0000318"/>
    <property type="project" value="GO_Central"/>
</dbReference>
<sequence length="652" mass="74111">MIKRKLQDLTACCAYQVNFLHAKEHDWREFRRQYEVLEEIGRGGFGVVYAGTRIADEATVAIKFIEHRHVREWTLAGSHLIPSEVSHLECCSDVPGCIKLYDWFANSKGFVVIMERPKDACDVFDLVTRYGRLDEETARSIFLQVVETVCQMYARHGLIHRDIKDENIIVSMETGEVRLVDFGATAAAEKAVKKEFQGTRSYCPPEWFRMLQYLPLEATSWSLGVLLYILVTGTLPFKNEVQACLGSIAFPSYLSKEICQLIKRCLCTVPSQRATLAEISGHSWLAHPLPLYEETFEEYLDAKLKPKTKKSLARDLSMEENRLLEDRIIMGADSRDEREATLTDDCRMRRESTEYLEAFTSLPRLDCSTEALSRLASKYDNVSASSLADYYSLSSFATAAESFSNLHEEEESEPALDELSDSSTRLTKARSLSAYSLSRRRRSILPRSSFERELDTVEESDLSQHDDPPLLSSASFIPSISESFSLPPSLLQEMREREPSVETPETPMNGYANHSFYRDSPPPAVLQAVQPHHHHHQEHQDHHHEQRHLQQLQHVQLQPPPSPAPTAAAPPHKPQPLSPVAMTYHRRLSREQQQPPSPSPVRPRFSLEMESDSRRFSTDMETIAPIRVISRMRPLFVSEAPPALAVFAAPNC</sequence>
<dbReference type="GO" id="GO:0004674">
    <property type="term" value="F:protein serine/threonine kinase activity"/>
    <property type="evidence" value="ECO:0000318"/>
    <property type="project" value="GO_Central"/>
</dbReference>
<evidence type="ECO:0000256" key="3">
    <source>
        <dbReference type="ARBA" id="ARBA00016885"/>
    </source>
</evidence>
<dbReference type="Gene3D" id="3.30.200.20">
    <property type="entry name" value="Phosphorylase Kinase, domain 1"/>
    <property type="match status" value="1"/>
</dbReference>
<dbReference type="AlphaFoldDB" id="A0A2A6BAT3"/>
<accession>A0A8R1UQ15</accession>
<dbReference type="FunFam" id="3.30.200.20:FF:000547">
    <property type="entry name" value="Serine/threonine-protein kinase prk-2"/>
    <property type="match status" value="1"/>
</dbReference>
<dbReference type="InterPro" id="IPR011009">
    <property type="entry name" value="Kinase-like_dom_sf"/>
</dbReference>
<evidence type="ECO:0000256" key="6">
    <source>
        <dbReference type="ARBA" id="ARBA00022741"/>
    </source>
</evidence>
<keyword evidence="8" id="KW-0067">ATP-binding</keyword>
<dbReference type="PANTHER" id="PTHR22984">
    <property type="entry name" value="SERINE/THREONINE-PROTEIN KINASE PIM"/>
    <property type="match status" value="1"/>
</dbReference>
<dbReference type="InterPro" id="IPR051138">
    <property type="entry name" value="PIM_Ser/Thr_kinase"/>
</dbReference>
<evidence type="ECO:0000256" key="12">
    <source>
        <dbReference type="SAM" id="MobiDB-lite"/>
    </source>
</evidence>
<dbReference type="SMART" id="SM00220">
    <property type="entry name" value="S_TKc"/>
    <property type="match status" value="1"/>
</dbReference>
<evidence type="ECO:0000256" key="4">
    <source>
        <dbReference type="ARBA" id="ARBA00022527"/>
    </source>
</evidence>
<dbReference type="PROSITE" id="PS00108">
    <property type="entry name" value="PROTEIN_KINASE_ST"/>
    <property type="match status" value="1"/>
</dbReference>
<dbReference type="PANTHER" id="PTHR22984:SF25">
    <property type="entry name" value="PROTEIN KINASE DOMAIN-CONTAINING PROTEIN"/>
    <property type="match status" value="1"/>
</dbReference>
<dbReference type="FunFam" id="1.10.510.10:FF:000708">
    <property type="entry name" value="serine/threonine-protein kinase par-1-like"/>
    <property type="match status" value="1"/>
</dbReference>
<evidence type="ECO:0000256" key="11">
    <source>
        <dbReference type="ARBA" id="ARBA00048679"/>
    </source>
</evidence>
<dbReference type="EC" id="2.7.11.1" evidence="2"/>
<dbReference type="InterPro" id="IPR017441">
    <property type="entry name" value="Protein_kinase_ATP_BS"/>
</dbReference>
<protein>
    <recommendedName>
        <fullName evidence="3">Serine/threonine-protein kinase 1</fullName>
        <ecNumber evidence="2">2.7.11.1</ecNumber>
    </recommendedName>
</protein>